<name>A5ZWI6_9FIRM</name>
<protein>
    <submittedName>
        <fullName evidence="1">Uncharacterized protein</fullName>
    </submittedName>
</protein>
<evidence type="ECO:0000313" key="2">
    <source>
        <dbReference type="Proteomes" id="UP000006002"/>
    </source>
</evidence>
<gene>
    <name evidence="1" type="ORF">RUMOBE_03379</name>
</gene>
<dbReference type="Proteomes" id="UP000006002">
    <property type="component" value="Unassembled WGS sequence"/>
</dbReference>
<proteinExistence type="predicted"/>
<accession>A5ZWI6</accession>
<organism evidence="1 2">
    <name type="scientific">Blautia obeum ATCC 29174</name>
    <dbReference type="NCBI Taxonomy" id="411459"/>
    <lineage>
        <taxon>Bacteria</taxon>
        <taxon>Bacillati</taxon>
        <taxon>Bacillota</taxon>
        <taxon>Clostridia</taxon>
        <taxon>Lachnospirales</taxon>
        <taxon>Lachnospiraceae</taxon>
        <taxon>Blautia</taxon>
    </lineage>
</organism>
<sequence length="45" mass="5224">MTEKMAKSYNIPVSKNSTGKNYLTYLRILNIICLCITEMLQKNKL</sequence>
<reference evidence="1 2" key="2">
    <citation type="submission" date="2007-04" db="EMBL/GenBank/DDBJ databases">
        <title>Draft genome sequence of Ruminococcus obeum (ATCC 29174).</title>
        <authorList>
            <person name="Sudarsanam P."/>
            <person name="Ley R."/>
            <person name="Guruge J."/>
            <person name="Turnbaugh P.J."/>
            <person name="Mahowald M."/>
            <person name="Liep D."/>
            <person name="Gordon J."/>
        </authorList>
    </citation>
    <scope>NUCLEOTIDE SEQUENCE [LARGE SCALE GENOMIC DNA]</scope>
    <source>
        <strain evidence="1 2">ATCC 29174</strain>
    </source>
</reference>
<dbReference type="AlphaFoldDB" id="A5ZWI6"/>
<dbReference type="EMBL" id="AAVO02000020">
    <property type="protein sequence ID" value="EDM86009.1"/>
    <property type="molecule type" value="Genomic_DNA"/>
</dbReference>
<reference evidence="1 2" key="1">
    <citation type="submission" date="2007-03" db="EMBL/GenBank/DDBJ databases">
        <authorList>
            <person name="Fulton L."/>
            <person name="Clifton S."/>
            <person name="Fulton B."/>
            <person name="Xu J."/>
            <person name="Minx P."/>
            <person name="Pepin K.H."/>
            <person name="Johnson M."/>
            <person name="Thiruvilangam P."/>
            <person name="Bhonagiri V."/>
            <person name="Nash W.E."/>
            <person name="Mardis E.R."/>
            <person name="Wilson R.K."/>
        </authorList>
    </citation>
    <scope>NUCLEOTIDE SEQUENCE [LARGE SCALE GENOMIC DNA]</scope>
    <source>
        <strain evidence="1 2">ATCC 29174</strain>
    </source>
</reference>
<dbReference type="HOGENOM" id="CLU_3196729_0_0_9"/>
<comment type="caution">
    <text evidence="1">The sequence shown here is derived from an EMBL/GenBank/DDBJ whole genome shotgun (WGS) entry which is preliminary data.</text>
</comment>
<evidence type="ECO:0000313" key="1">
    <source>
        <dbReference type="EMBL" id="EDM86009.1"/>
    </source>
</evidence>